<evidence type="ECO:0000313" key="3">
    <source>
        <dbReference type="Proteomes" id="UP000029713"/>
    </source>
</evidence>
<sequence>MSLEILEAKVALRELVDAFANLADEKRIADQMPLFTPDTKVRVYMGETLLFDISGTQQLEETFTGFTANVKRSFHMNGQQDVEIDGDSARGIAYCQVKLVSEEDGQEFVTDSSIRYDDEYVRQEVRWMIKTRISHFSINDKRPLQS</sequence>
<dbReference type="InterPro" id="IPR032710">
    <property type="entry name" value="NTF2-like_dom_sf"/>
</dbReference>
<dbReference type="EMBL" id="JPMX01000040">
    <property type="protein sequence ID" value="KGH46825.1"/>
    <property type="molecule type" value="Genomic_DNA"/>
</dbReference>
<proteinExistence type="predicted"/>
<dbReference type="SUPFAM" id="SSF54427">
    <property type="entry name" value="NTF2-like"/>
    <property type="match status" value="1"/>
</dbReference>
<dbReference type="OrthoDB" id="1492465at2"/>
<keyword evidence="3" id="KW-1185">Reference proteome</keyword>
<comment type="caution">
    <text evidence="2">The sequence shown here is derived from an EMBL/GenBank/DDBJ whole genome shotgun (WGS) entry which is preliminary data.</text>
</comment>
<evidence type="ECO:0000259" key="1">
    <source>
        <dbReference type="Pfam" id="PF13577"/>
    </source>
</evidence>
<reference evidence="2 3" key="1">
    <citation type="submission" date="2014-07" db="EMBL/GenBank/DDBJ databases">
        <title>Biosystematic studies on Modestobacter strains isolated from extreme hyper-arid desert soil and from historic building.</title>
        <authorList>
            <person name="Bukarasam K."/>
            <person name="Bull A."/>
            <person name="Girard G."/>
            <person name="van Wezel G."/>
            <person name="Goodfellow M."/>
        </authorList>
    </citation>
    <scope>NUCLEOTIDE SEQUENCE [LARGE SCALE GENOMIC DNA]</scope>
    <source>
        <strain evidence="2 3">KNN45-2b</strain>
    </source>
</reference>
<accession>A0A098Y8T7</accession>
<dbReference type="Gene3D" id="3.10.450.50">
    <property type="match status" value="1"/>
</dbReference>
<feature type="domain" description="SnoaL-like" evidence="1">
    <location>
        <begin position="6"/>
        <end position="132"/>
    </location>
</feature>
<evidence type="ECO:0000313" key="2">
    <source>
        <dbReference type="EMBL" id="KGH46825.1"/>
    </source>
</evidence>
<dbReference type="Pfam" id="PF13577">
    <property type="entry name" value="SnoaL_4"/>
    <property type="match status" value="1"/>
</dbReference>
<name>A0A098Y8T7_9ACTN</name>
<protein>
    <recommendedName>
        <fullName evidence="1">SnoaL-like domain-containing protein</fullName>
    </recommendedName>
</protein>
<dbReference type="Proteomes" id="UP000029713">
    <property type="component" value="Unassembled WGS sequence"/>
</dbReference>
<dbReference type="RefSeq" id="WP_036335528.1">
    <property type="nucleotide sequence ID" value="NZ_JPMX01000040.1"/>
</dbReference>
<gene>
    <name evidence="2" type="ORF">IN07_10315</name>
</gene>
<dbReference type="STRING" id="1522368.IN07_10315"/>
<dbReference type="AlphaFoldDB" id="A0A098Y8T7"/>
<dbReference type="InterPro" id="IPR037401">
    <property type="entry name" value="SnoaL-like"/>
</dbReference>
<organism evidence="2 3">
    <name type="scientific">Modestobacter caceresii</name>
    <dbReference type="NCBI Taxonomy" id="1522368"/>
    <lineage>
        <taxon>Bacteria</taxon>
        <taxon>Bacillati</taxon>
        <taxon>Actinomycetota</taxon>
        <taxon>Actinomycetes</taxon>
        <taxon>Geodermatophilales</taxon>
        <taxon>Geodermatophilaceae</taxon>
        <taxon>Modestobacter</taxon>
    </lineage>
</organism>